<protein>
    <recommendedName>
        <fullName evidence="3">SHOCT domain-containing protein</fullName>
    </recommendedName>
</protein>
<sequence>MDKLENLKKLKQLLDDGALSEKEFVEMKIQILSKTNNEKESIQNLNVTKKGTEQNGILTISFSGQWFLFDAKTKLFVNDDLHSTHSTKQGFNVRIPIITDKISIKVVLASIKSTLYELQELDKSKNYTLGLIYDTAWGKYSNKFNITENG</sequence>
<dbReference type="RefSeq" id="WP_310282273.1">
    <property type="nucleotide sequence ID" value="NZ_JAVDWQ010000009.1"/>
</dbReference>
<proteinExistence type="predicted"/>
<evidence type="ECO:0000313" key="2">
    <source>
        <dbReference type="Proteomes" id="UP001269081"/>
    </source>
</evidence>
<keyword evidence="2" id="KW-1185">Reference proteome</keyword>
<evidence type="ECO:0008006" key="3">
    <source>
        <dbReference type="Google" id="ProtNLM"/>
    </source>
</evidence>
<comment type="caution">
    <text evidence="1">The sequence shown here is derived from an EMBL/GenBank/DDBJ whole genome shotgun (WGS) entry which is preliminary data.</text>
</comment>
<dbReference type="Proteomes" id="UP001269081">
    <property type="component" value="Unassembled WGS sequence"/>
</dbReference>
<reference evidence="1 2" key="1">
    <citation type="submission" date="2023-07" db="EMBL/GenBank/DDBJ databases">
        <title>Sorghum-associated microbial communities from plants grown in Nebraska, USA.</title>
        <authorList>
            <person name="Schachtman D."/>
        </authorList>
    </citation>
    <scope>NUCLEOTIDE SEQUENCE [LARGE SCALE GENOMIC DNA]</scope>
    <source>
        <strain evidence="1 2">4129</strain>
    </source>
</reference>
<accession>A0ABU1Y9K9</accession>
<evidence type="ECO:0000313" key="1">
    <source>
        <dbReference type="EMBL" id="MDR7210921.1"/>
    </source>
</evidence>
<dbReference type="EMBL" id="JAVDWQ010000009">
    <property type="protein sequence ID" value="MDR7210921.1"/>
    <property type="molecule type" value="Genomic_DNA"/>
</dbReference>
<gene>
    <name evidence="1" type="ORF">J2W48_002872</name>
</gene>
<name>A0ABU1Y9K9_9FLAO</name>
<organism evidence="1 2">
    <name type="scientific">Flavobacterium piscis</name>
    <dbReference type="NCBI Taxonomy" id="1114874"/>
    <lineage>
        <taxon>Bacteria</taxon>
        <taxon>Pseudomonadati</taxon>
        <taxon>Bacteroidota</taxon>
        <taxon>Flavobacteriia</taxon>
        <taxon>Flavobacteriales</taxon>
        <taxon>Flavobacteriaceae</taxon>
        <taxon>Flavobacterium</taxon>
    </lineage>
</organism>